<dbReference type="EMBL" id="CP092109">
    <property type="protein sequence ID" value="UWZ80412.1"/>
    <property type="molecule type" value="Genomic_DNA"/>
</dbReference>
<protein>
    <submittedName>
        <fullName evidence="2">GerMN domain-containing protein</fullName>
    </submittedName>
</protein>
<gene>
    <name evidence="2" type="ORF">L9S41_03155</name>
</gene>
<accession>A0ABY5ZMM5</accession>
<proteinExistence type="predicted"/>
<evidence type="ECO:0000313" key="3">
    <source>
        <dbReference type="Proteomes" id="UP001060414"/>
    </source>
</evidence>
<evidence type="ECO:0000259" key="1">
    <source>
        <dbReference type="Pfam" id="PF10646"/>
    </source>
</evidence>
<sequence>MFRLLTTVILLGTLVLFGCRQKQEPPTARVVASEAYRSYFGEPPTVAEGVCYALVGFYPLADDPTRFRPVPHFTFATQGRPQMLLQQVMFGPEAFGMDDFLINPFPENASLREVSVSDGLATAYFSPELMQVRSDLQQAMLAAIGHTLLQFEEIERVQVMVGGQIPPLFPEGDISLQGTEVVDPGPPVLLQALLHEDSDAIPGEMLVFFDRPVEVRSFVMEFPQGEAVQGDYFTSVFDMAVVVHPADPGRIRPGDEVYLSWNIVDGKGRESWGDGLWPLALLSHD</sequence>
<keyword evidence="3" id="KW-1185">Reference proteome</keyword>
<reference evidence="2" key="1">
    <citation type="journal article" date="2022" name="Environ. Microbiol.">
        <title>Geoalkalibacter halelectricus SAP #1 sp. nov. possessing extracellular electron transfer and mineral#reducing capabilities from a haloalkaline environment.</title>
        <authorList>
            <person name="Yadav S."/>
            <person name="Singh R."/>
            <person name="Sundharam S.S."/>
            <person name="Chaudhary S."/>
            <person name="Krishnamurthi S."/>
            <person name="Patil S.A."/>
        </authorList>
    </citation>
    <scope>NUCLEOTIDE SEQUENCE</scope>
    <source>
        <strain evidence="2">SAP-1</strain>
    </source>
</reference>
<dbReference type="RefSeq" id="WP_260748768.1">
    <property type="nucleotide sequence ID" value="NZ_CP092109.1"/>
</dbReference>
<dbReference type="Proteomes" id="UP001060414">
    <property type="component" value="Chromosome"/>
</dbReference>
<organism evidence="2 3">
    <name type="scientific">Geoalkalibacter halelectricus</name>
    <dbReference type="NCBI Taxonomy" id="2847045"/>
    <lineage>
        <taxon>Bacteria</taxon>
        <taxon>Pseudomonadati</taxon>
        <taxon>Thermodesulfobacteriota</taxon>
        <taxon>Desulfuromonadia</taxon>
        <taxon>Desulfuromonadales</taxon>
        <taxon>Geoalkalibacteraceae</taxon>
        <taxon>Geoalkalibacter</taxon>
    </lineage>
</organism>
<dbReference type="InterPro" id="IPR019606">
    <property type="entry name" value="GerMN"/>
</dbReference>
<evidence type="ECO:0000313" key="2">
    <source>
        <dbReference type="EMBL" id="UWZ80412.1"/>
    </source>
</evidence>
<feature type="domain" description="GerMN" evidence="1">
    <location>
        <begin position="68"/>
        <end position="164"/>
    </location>
</feature>
<dbReference type="Pfam" id="PF10646">
    <property type="entry name" value="Germane"/>
    <property type="match status" value="1"/>
</dbReference>
<dbReference type="PROSITE" id="PS51257">
    <property type="entry name" value="PROKAR_LIPOPROTEIN"/>
    <property type="match status" value="1"/>
</dbReference>
<name>A0ABY5ZMM5_9BACT</name>